<reference evidence="3" key="1">
    <citation type="submission" date="2020-11" db="EMBL/GenBank/DDBJ databases">
        <authorList>
            <consortium name="DOE Joint Genome Institute"/>
            <person name="Ahrendt S."/>
            <person name="Riley R."/>
            <person name="Andreopoulos W."/>
            <person name="Labutti K."/>
            <person name="Pangilinan J."/>
            <person name="Ruiz-Duenas F.J."/>
            <person name="Barrasa J.M."/>
            <person name="Sanchez-Garcia M."/>
            <person name="Camarero S."/>
            <person name="Miyauchi S."/>
            <person name="Serrano A."/>
            <person name="Linde D."/>
            <person name="Babiker R."/>
            <person name="Drula E."/>
            <person name="Ayuso-Fernandez I."/>
            <person name="Pacheco R."/>
            <person name="Padilla G."/>
            <person name="Ferreira P."/>
            <person name="Barriuso J."/>
            <person name="Kellner H."/>
            <person name="Castanera R."/>
            <person name="Alfaro M."/>
            <person name="Ramirez L."/>
            <person name="Pisabarro A.G."/>
            <person name="Kuo A."/>
            <person name="Tritt A."/>
            <person name="Lipzen A."/>
            <person name="He G."/>
            <person name="Yan M."/>
            <person name="Ng V."/>
            <person name="Cullen D."/>
            <person name="Martin F."/>
            <person name="Rosso M.-N."/>
            <person name="Henrissat B."/>
            <person name="Hibbett D."/>
            <person name="Martinez A.T."/>
            <person name="Grigoriev I.V."/>
        </authorList>
    </citation>
    <scope>NUCLEOTIDE SEQUENCE</scope>
    <source>
        <strain evidence="3">MF-IS2</strain>
    </source>
</reference>
<evidence type="ECO:0000313" key="3">
    <source>
        <dbReference type="EMBL" id="KAF9445027.1"/>
    </source>
</evidence>
<comment type="caution">
    <text evidence="3">The sequence shown here is derived from an EMBL/GenBank/DDBJ whole genome shotgun (WGS) entry which is preliminary data.</text>
</comment>
<evidence type="ECO:0000256" key="1">
    <source>
        <dbReference type="SAM" id="MobiDB-lite"/>
    </source>
</evidence>
<keyword evidence="2" id="KW-1133">Transmembrane helix</keyword>
<name>A0A9P6BZ60_9AGAR</name>
<feature type="compositionally biased region" description="Polar residues" evidence="1">
    <location>
        <begin position="242"/>
        <end position="252"/>
    </location>
</feature>
<evidence type="ECO:0000313" key="4">
    <source>
        <dbReference type="Proteomes" id="UP000807342"/>
    </source>
</evidence>
<gene>
    <name evidence="3" type="ORF">P691DRAFT_785804</name>
</gene>
<sequence>MSGNSTIADTQPILLSEAIDLVSFTTINGLLYGIALSLYALSARSLYLQLKDPDRRRQATFMFIYSSAVMAFGLVYFALATRVAIIAYLFHNNFVGNPILEQITQLFNDPPGIARDVFNLLVDTMTLAIQIWRLWAVYQATRYATVVIILPSLILLLFIGKSDTSKQYLGIATMLIESYALESVWSLAGLVSNCTVVIEIIAYLLVIYRVAIGRAWSKQTEQRVTRSIQFNVGHSTTLETATRTSHAFTDTDNPLPPAPLTA</sequence>
<protein>
    <submittedName>
        <fullName evidence="3">Uncharacterized protein</fullName>
    </submittedName>
</protein>
<keyword evidence="2" id="KW-0812">Transmembrane</keyword>
<feature type="transmembrane region" description="Helical" evidence="2">
    <location>
        <begin position="62"/>
        <end position="90"/>
    </location>
</feature>
<proteinExistence type="predicted"/>
<feature type="region of interest" description="Disordered" evidence="1">
    <location>
        <begin position="242"/>
        <end position="262"/>
    </location>
</feature>
<accession>A0A9P6BZ60</accession>
<organism evidence="3 4">
    <name type="scientific">Macrolepiota fuliginosa MF-IS2</name>
    <dbReference type="NCBI Taxonomy" id="1400762"/>
    <lineage>
        <taxon>Eukaryota</taxon>
        <taxon>Fungi</taxon>
        <taxon>Dikarya</taxon>
        <taxon>Basidiomycota</taxon>
        <taxon>Agaricomycotina</taxon>
        <taxon>Agaricomycetes</taxon>
        <taxon>Agaricomycetidae</taxon>
        <taxon>Agaricales</taxon>
        <taxon>Agaricineae</taxon>
        <taxon>Agaricaceae</taxon>
        <taxon>Macrolepiota</taxon>
    </lineage>
</organism>
<keyword evidence="2" id="KW-0472">Membrane</keyword>
<dbReference type="Proteomes" id="UP000807342">
    <property type="component" value="Unassembled WGS sequence"/>
</dbReference>
<feature type="transmembrane region" description="Helical" evidence="2">
    <location>
        <begin position="21"/>
        <end position="41"/>
    </location>
</feature>
<feature type="transmembrane region" description="Helical" evidence="2">
    <location>
        <begin position="143"/>
        <end position="160"/>
    </location>
</feature>
<dbReference type="AlphaFoldDB" id="A0A9P6BZ60"/>
<evidence type="ECO:0000256" key="2">
    <source>
        <dbReference type="SAM" id="Phobius"/>
    </source>
</evidence>
<dbReference type="OrthoDB" id="2641762at2759"/>
<dbReference type="EMBL" id="MU151330">
    <property type="protein sequence ID" value="KAF9445027.1"/>
    <property type="molecule type" value="Genomic_DNA"/>
</dbReference>
<keyword evidence="4" id="KW-1185">Reference proteome</keyword>
<feature type="transmembrane region" description="Helical" evidence="2">
    <location>
        <begin position="184"/>
        <end position="208"/>
    </location>
</feature>